<evidence type="ECO:0000256" key="3">
    <source>
        <dbReference type="RuleBase" id="RU003694"/>
    </source>
</evidence>
<name>A0ABM6ASL3_STRAM</name>
<dbReference type="SUPFAM" id="SSF53901">
    <property type="entry name" value="Thiolase-like"/>
    <property type="match status" value="1"/>
</dbReference>
<sequence>MATDMIDLGMADTVVVAGADAATESGFGTLDRVQNNNPDTLRPFHTTHKGMLMGEGAAAVVVQRAGTGNGPAQARVRGVSMNCDAHHATAPDPEGITRAVQDTCHRAGVRAKDFDLVMLHGSGTPSTTRRSRASCAAFSTAPDPARG</sequence>
<evidence type="ECO:0000256" key="2">
    <source>
        <dbReference type="ARBA" id="ARBA00022679"/>
    </source>
</evidence>
<dbReference type="InterPro" id="IPR014030">
    <property type="entry name" value="Ketoacyl_synth_N"/>
</dbReference>
<feature type="domain" description="Ketosynthase family 3 (KS3)" evidence="5">
    <location>
        <begin position="1"/>
        <end position="147"/>
    </location>
</feature>
<evidence type="ECO:0000256" key="1">
    <source>
        <dbReference type="ARBA" id="ARBA00008467"/>
    </source>
</evidence>
<evidence type="ECO:0000259" key="5">
    <source>
        <dbReference type="PROSITE" id="PS52004"/>
    </source>
</evidence>
<dbReference type="InterPro" id="IPR020841">
    <property type="entry name" value="PKS_Beta-ketoAc_synthase_dom"/>
</dbReference>
<proteinExistence type="inferred from homology"/>
<evidence type="ECO:0000256" key="4">
    <source>
        <dbReference type="SAM" id="MobiDB-lite"/>
    </source>
</evidence>
<keyword evidence="7" id="KW-1185">Reference proteome</keyword>
<keyword evidence="2 3" id="KW-0808">Transferase</keyword>
<dbReference type="InterPro" id="IPR014031">
    <property type="entry name" value="Ketoacyl_synth_C"/>
</dbReference>
<dbReference type="InterPro" id="IPR000794">
    <property type="entry name" value="Beta-ketoacyl_synthase"/>
</dbReference>
<dbReference type="PANTHER" id="PTHR11712:SF347">
    <property type="entry name" value="BETA KETOACYL-ACYL CARRIER PROTEIN SYNTHASE"/>
    <property type="match status" value="1"/>
</dbReference>
<dbReference type="Pfam" id="PF02801">
    <property type="entry name" value="Ketoacyl-synt_C"/>
    <property type="match status" value="1"/>
</dbReference>
<dbReference type="Proteomes" id="UP000076720">
    <property type="component" value="Chromosome"/>
</dbReference>
<dbReference type="Gene3D" id="3.40.47.10">
    <property type="match status" value="1"/>
</dbReference>
<protein>
    <recommendedName>
        <fullName evidence="5">Ketosynthase family 3 (KS3) domain-containing protein</fullName>
    </recommendedName>
</protein>
<accession>A0ABM6ASL3</accession>
<dbReference type="PANTHER" id="PTHR11712">
    <property type="entry name" value="POLYKETIDE SYNTHASE-RELATED"/>
    <property type="match status" value="1"/>
</dbReference>
<reference evidence="6 7" key="2">
    <citation type="journal article" date="2016" name="Genome Announc.">
        <title>Complete Genome Sequence of Streptomyces ambofaciens DSM 40697, a Paradigm for Genome Plasticity Studies.</title>
        <authorList>
            <person name="Thibessard A."/>
            <person name="Leblond P."/>
        </authorList>
    </citation>
    <scope>NUCLEOTIDE SEQUENCE [LARGE SCALE GENOMIC DNA]</scope>
    <source>
        <strain evidence="6 7">DSM 40697</strain>
    </source>
</reference>
<dbReference type="Pfam" id="PF00109">
    <property type="entry name" value="ketoacyl-synt"/>
    <property type="match status" value="1"/>
</dbReference>
<evidence type="ECO:0000313" key="7">
    <source>
        <dbReference type="Proteomes" id="UP000076720"/>
    </source>
</evidence>
<organism evidence="6 7">
    <name type="scientific">Streptomyces ambofaciens</name>
    <dbReference type="NCBI Taxonomy" id="1889"/>
    <lineage>
        <taxon>Bacteria</taxon>
        <taxon>Bacillati</taxon>
        <taxon>Actinomycetota</taxon>
        <taxon>Actinomycetes</taxon>
        <taxon>Kitasatosporales</taxon>
        <taxon>Streptomycetaceae</taxon>
        <taxon>Streptomyces</taxon>
    </lineage>
</organism>
<reference evidence="7" key="1">
    <citation type="submission" date="2015-10" db="EMBL/GenBank/DDBJ databases">
        <title>Complete genome sequence of Streptomyces ambofaciens DSM 40697.</title>
        <authorList>
            <person name="Thibessard A."/>
            <person name="Leblond P."/>
        </authorList>
    </citation>
    <scope>NUCLEOTIDE SEQUENCE [LARGE SCALE GENOMIC DNA]</scope>
    <source>
        <strain evidence="7">DSM 40697</strain>
    </source>
</reference>
<comment type="similarity">
    <text evidence="1 3">Belongs to the thiolase-like superfamily. Beta-ketoacyl-ACP synthases family.</text>
</comment>
<evidence type="ECO:0000313" key="6">
    <source>
        <dbReference type="EMBL" id="ANB04179.1"/>
    </source>
</evidence>
<feature type="region of interest" description="Disordered" evidence="4">
    <location>
        <begin position="122"/>
        <end position="147"/>
    </location>
</feature>
<dbReference type="EMBL" id="CP012949">
    <property type="protein sequence ID" value="ANB04179.1"/>
    <property type="molecule type" value="Genomic_DNA"/>
</dbReference>
<gene>
    <name evidence="6" type="ORF">SAM40697_0216</name>
</gene>
<dbReference type="PROSITE" id="PS52004">
    <property type="entry name" value="KS3_2"/>
    <property type="match status" value="1"/>
</dbReference>
<dbReference type="InterPro" id="IPR016039">
    <property type="entry name" value="Thiolase-like"/>
</dbReference>